<evidence type="ECO:0000256" key="4">
    <source>
        <dbReference type="ARBA" id="ARBA00007637"/>
    </source>
</evidence>
<sequence length="323" mass="34438">MTVLVIGGAGYIGSHVVTQLLDEGSALAAVDDLSTGVAERIAGIPTLGIDVASDRAPAEMARFMRAHDVDAVIHFAALKRVPESVAEPARYYRQNVGGLANVIEAMTEAGVRRLVFSSSAAVYGQGTGAPAREDDALRPINPYGETKLVGEWLVADAVRAGVLDAVCLRYFNVAGARDALRADRFAQNLVPMIIERLRRGEGARIFGDDYATSDGTCVRDYIHVVDLADAHLRVLDALADGRTVPAALNVGTGRGYSVREVIDAVARVSGIAIEPVVEPRRAGDPADLIADARLITESLGWHARHDLDDMVESAWRFAGELTA</sequence>
<organism evidence="13 14">
    <name type="scientific">Pseudoclavibacter chungangensis</name>
    <dbReference type="NCBI Taxonomy" id="587635"/>
    <lineage>
        <taxon>Bacteria</taxon>
        <taxon>Bacillati</taxon>
        <taxon>Actinomycetota</taxon>
        <taxon>Actinomycetes</taxon>
        <taxon>Micrococcales</taxon>
        <taxon>Microbacteriaceae</taxon>
        <taxon>Pseudoclavibacter</taxon>
    </lineage>
</organism>
<evidence type="ECO:0000256" key="1">
    <source>
        <dbReference type="ARBA" id="ARBA00000083"/>
    </source>
</evidence>
<accession>A0A7J5BYR5</accession>
<dbReference type="InterPro" id="IPR036291">
    <property type="entry name" value="NAD(P)-bd_dom_sf"/>
</dbReference>
<comment type="similarity">
    <text evidence="4">Belongs to the NAD(P)-dependent epimerase/dehydratase family.</text>
</comment>
<evidence type="ECO:0000256" key="5">
    <source>
        <dbReference type="ARBA" id="ARBA00013189"/>
    </source>
</evidence>
<dbReference type="Gene3D" id="3.90.25.10">
    <property type="entry name" value="UDP-galactose 4-epimerase, domain 1"/>
    <property type="match status" value="1"/>
</dbReference>
<feature type="domain" description="NAD-dependent epimerase/dehydratase" evidence="12">
    <location>
        <begin position="3"/>
        <end position="251"/>
    </location>
</feature>
<comment type="catalytic activity">
    <reaction evidence="1">
        <text>UDP-alpha-D-glucose = UDP-alpha-D-galactose</text>
        <dbReference type="Rhea" id="RHEA:22168"/>
        <dbReference type="ChEBI" id="CHEBI:58885"/>
        <dbReference type="ChEBI" id="CHEBI:66914"/>
        <dbReference type="EC" id="5.1.3.2"/>
    </reaction>
</comment>
<dbReference type="Proteomes" id="UP000467240">
    <property type="component" value="Unassembled WGS sequence"/>
</dbReference>
<name>A0A7J5BYR5_9MICO</name>
<dbReference type="GO" id="GO:0033499">
    <property type="term" value="P:galactose catabolic process via UDP-galactose, Leloir pathway"/>
    <property type="evidence" value="ECO:0007669"/>
    <property type="project" value="TreeGrafter"/>
</dbReference>
<evidence type="ECO:0000256" key="6">
    <source>
        <dbReference type="ARBA" id="ARBA00018569"/>
    </source>
</evidence>
<dbReference type="GO" id="GO:0003978">
    <property type="term" value="F:UDP-glucose 4-epimerase activity"/>
    <property type="evidence" value="ECO:0007669"/>
    <property type="project" value="UniProtKB-EC"/>
</dbReference>
<dbReference type="InterPro" id="IPR001509">
    <property type="entry name" value="Epimerase_deHydtase"/>
</dbReference>
<dbReference type="UniPathway" id="UPA00214"/>
<evidence type="ECO:0000256" key="2">
    <source>
        <dbReference type="ARBA" id="ARBA00001911"/>
    </source>
</evidence>
<dbReference type="PANTHER" id="PTHR43725:SF53">
    <property type="entry name" value="UDP-ARABINOSE 4-EPIMERASE 1"/>
    <property type="match status" value="1"/>
</dbReference>
<gene>
    <name evidence="13" type="primary">galE</name>
    <name evidence="13" type="ORF">F8O01_06030</name>
</gene>
<comment type="caution">
    <text evidence="13">The sequence shown here is derived from an EMBL/GenBank/DDBJ whole genome shotgun (WGS) entry which is preliminary data.</text>
</comment>
<dbReference type="Pfam" id="PF01370">
    <property type="entry name" value="Epimerase"/>
    <property type="match status" value="1"/>
</dbReference>
<evidence type="ECO:0000256" key="11">
    <source>
        <dbReference type="ARBA" id="ARBA00033067"/>
    </source>
</evidence>
<comment type="pathway">
    <text evidence="3">Carbohydrate metabolism; galactose metabolism.</text>
</comment>
<dbReference type="Gene3D" id="3.40.50.720">
    <property type="entry name" value="NAD(P)-binding Rossmann-like Domain"/>
    <property type="match status" value="1"/>
</dbReference>
<dbReference type="OrthoDB" id="9801785at2"/>
<reference evidence="13 14" key="1">
    <citation type="submission" date="2019-09" db="EMBL/GenBank/DDBJ databases">
        <title>Phylogeny of genus Pseudoclavibacter and closely related genus.</title>
        <authorList>
            <person name="Li Y."/>
        </authorList>
    </citation>
    <scope>NUCLEOTIDE SEQUENCE [LARGE SCALE GENOMIC DNA]</scope>
    <source>
        <strain evidence="13 14">DSM 23821</strain>
    </source>
</reference>
<evidence type="ECO:0000259" key="12">
    <source>
        <dbReference type="Pfam" id="PF01370"/>
    </source>
</evidence>
<comment type="cofactor">
    <cofactor evidence="2">
        <name>NAD(+)</name>
        <dbReference type="ChEBI" id="CHEBI:57540"/>
    </cofactor>
</comment>
<protein>
    <recommendedName>
        <fullName evidence="6">UDP-glucose 4-epimerase</fullName>
        <ecNumber evidence="5">5.1.3.2</ecNumber>
    </recommendedName>
    <alternativeName>
        <fullName evidence="11">Galactowaldenase</fullName>
    </alternativeName>
    <alternativeName>
        <fullName evidence="10">UDP-galactose 4-epimerase</fullName>
    </alternativeName>
</protein>
<evidence type="ECO:0000256" key="7">
    <source>
        <dbReference type="ARBA" id="ARBA00023027"/>
    </source>
</evidence>
<dbReference type="RefSeq" id="WP_158039982.1">
    <property type="nucleotide sequence ID" value="NZ_JACCFV010000001.1"/>
</dbReference>
<dbReference type="EMBL" id="WBJZ01000006">
    <property type="protein sequence ID" value="KAB1659482.1"/>
    <property type="molecule type" value="Genomic_DNA"/>
</dbReference>
<dbReference type="InterPro" id="IPR005886">
    <property type="entry name" value="UDP_G4E"/>
</dbReference>
<keyword evidence="8 13" id="KW-0413">Isomerase</keyword>
<dbReference type="AlphaFoldDB" id="A0A7J5BYR5"/>
<keyword evidence="9" id="KW-0119">Carbohydrate metabolism</keyword>
<keyword evidence="14" id="KW-1185">Reference proteome</keyword>
<evidence type="ECO:0000313" key="14">
    <source>
        <dbReference type="Proteomes" id="UP000467240"/>
    </source>
</evidence>
<evidence type="ECO:0000256" key="3">
    <source>
        <dbReference type="ARBA" id="ARBA00004947"/>
    </source>
</evidence>
<dbReference type="EC" id="5.1.3.2" evidence="5"/>
<dbReference type="PANTHER" id="PTHR43725">
    <property type="entry name" value="UDP-GLUCOSE 4-EPIMERASE"/>
    <property type="match status" value="1"/>
</dbReference>
<dbReference type="SUPFAM" id="SSF51735">
    <property type="entry name" value="NAD(P)-binding Rossmann-fold domains"/>
    <property type="match status" value="1"/>
</dbReference>
<keyword evidence="7" id="KW-0520">NAD</keyword>
<dbReference type="NCBIfam" id="TIGR01179">
    <property type="entry name" value="galE"/>
    <property type="match status" value="1"/>
</dbReference>
<evidence type="ECO:0000256" key="10">
    <source>
        <dbReference type="ARBA" id="ARBA00031367"/>
    </source>
</evidence>
<evidence type="ECO:0000256" key="8">
    <source>
        <dbReference type="ARBA" id="ARBA00023235"/>
    </source>
</evidence>
<proteinExistence type="inferred from homology"/>
<evidence type="ECO:0000313" key="13">
    <source>
        <dbReference type="EMBL" id="KAB1659482.1"/>
    </source>
</evidence>
<evidence type="ECO:0000256" key="9">
    <source>
        <dbReference type="ARBA" id="ARBA00023277"/>
    </source>
</evidence>